<dbReference type="SUPFAM" id="SSF101262">
    <property type="entry name" value="Methenyltetrahydrofolate cyclohydrolase-like"/>
    <property type="match status" value="1"/>
</dbReference>
<dbReference type="EMBL" id="QFPN01000010">
    <property type="protein sequence ID" value="PZQ11960.1"/>
    <property type="molecule type" value="Genomic_DNA"/>
</dbReference>
<evidence type="ECO:0000313" key="3">
    <source>
        <dbReference type="Proteomes" id="UP000249577"/>
    </source>
</evidence>
<dbReference type="AlphaFoldDB" id="A0A2W5MEY3"/>
<dbReference type="Proteomes" id="UP000249577">
    <property type="component" value="Unassembled WGS sequence"/>
</dbReference>
<dbReference type="Gene3D" id="1.20.120.680">
    <property type="entry name" value="Formiminotetrahydrofolate cyclodeaminase monomer, up-and-down helical bundle"/>
    <property type="match status" value="1"/>
</dbReference>
<name>A0A2W5MEY3_ANCNO</name>
<accession>A0A2W5MEY3</accession>
<dbReference type="NCBIfam" id="NF045657">
    <property type="entry name" value="MthfCyhylaseFchA"/>
    <property type="match status" value="1"/>
</dbReference>
<reference evidence="2 3" key="1">
    <citation type="submission" date="2017-08" db="EMBL/GenBank/DDBJ databases">
        <title>Infants hospitalized years apart are colonized by the same room-sourced microbial strains.</title>
        <authorList>
            <person name="Brooks B."/>
            <person name="Olm M.R."/>
            <person name="Firek B.A."/>
            <person name="Baker R."/>
            <person name="Thomas B.C."/>
            <person name="Morowitz M.J."/>
            <person name="Banfield J.F."/>
        </authorList>
    </citation>
    <scope>NUCLEOTIDE SEQUENCE [LARGE SCALE GENOMIC DNA]</scope>
    <source>
        <strain evidence="2">S2_005_003_R2_43</strain>
    </source>
</reference>
<gene>
    <name evidence="2" type="ORF">DI565_17435</name>
</gene>
<protein>
    <submittedName>
        <fullName evidence="2">Methenyltetrahydrofolate cyclohydrolase</fullName>
    </submittedName>
</protein>
<feature type="domain" description="Cyclodeaminase/cyclohydrolase" evidence="1">
    <location>
        <begin position="7"/>
        <end position="183"/>
    </location>
</feature>
<dbReference type="InterPro" id="IPR007044">
    <property type="entry name" value="Cyclodeamin/CycHdrlase"/>
</dbReference>
<dbReference type="Pfam" id="PF04961">
    <property type="entry name" value="FTCD_C"/>
    <property type="match status" value="1"/>
</dbReference>
<dbReference type="GO" id="GO:0016787">
    <property type="term" value="F:hydrolase activity"/>
    <property type="evidence" value="ECO:0007669"/>
    <property type="project" value="UniProtKB-KW"/>
</dbReference>
<proteinExistence type="predicted"/>
<organism evidence="2 3">
    <name type="scientific">Ancylobacter novellus</name>
    <name type="common">Thiobacillus novellus</name>
    <dbReference type="NCBI Taxonomy" id="921"/>
    <lineage>
        <taxon>Bacteria</taxon>
        <taxon>Pseudomonadati</taxon>
        <taxon>Pseudomonadota</taxon>
        <taxon>Alphaproteobacteria</taxon>
        <taxon>Hyphomicrobiales</taxon>
        <taxon>Xanthobacteraceae</taxon>
        <taxon>Ancylobacter</taxon>
    </lineage>
</organism>
<evidence type="ECO:0000313" key="2">
    <source>
        <dbReference type="EMBL" id="PZQ11960.1"/>
    </source>
</evidence>
<comment type="caution">
    <text evidence="2">The sequence shown here is derived from an EMBL/GenBank/DDBJ whole genome shotgun (WGS) entry which is preliminary data.</text>
</comment>
<sequence>MAEAQAIGAFLDDLASERSTPGGGGAAAISGAMGAALVSMVCNLTIGKPKYAEVEAELKEVLAASEQLRAELTKAIGDDVKAFDAVMGAYGLPKGETDEEKAARTAKIQAALKEATDVPLECARLCAEVVKLSAVAADKGNVNVVSDAGVAVQSAYAGLMSAALNVRVNAKSIKDRDFADGRLGELEALLAEAGASTEKTYGVVKDKLG</sequence>
<dbReference type="InterPro" id="IPR036178">
    <property type="entry name" value="Formintransfe-cycloase-like_sf"/>
</dbReference>
<dbReference type="InterPro" id="IPR054893">
    <property type="entry name" value="MthfCyhylase"/>
</dbReference>
<keyword evidence="2" id="KW-0378">Hydrolase</keyword>
<evidence type="ECO:0000259" key="1">
    <source>
        <dbReference type="Pfam" id="PF04961"/>
    </source>
</evidence>